<reference evidence="3 4" key="1">
    <citation type="submission" date="2016-03" db="EMBL/GenBank/DDBJ databases">
        <title>Complete genome sequence of a soil Actinobacterium, Nocardioides dokdonensis FR1436.</title>
        <authorList>
            <person name="Kwon S.-K."/>
            <person name="Kim K."/>
            <person name="Kim J.F."/>
        </authorList>
    </citation>
    <scope>NUCLEOTIDE SEQUENCE [LARGE SCALE GENOMIC DNA]</scope>
    <source>
        <strain evidence="3 4">FR1436</strain>
    </source>
</reference>
<evidence type="ECO:0008006" key="5">
    <source>
        <dbReference type="Google" id="ProtNLM"/>
    </source>
</evidence>
<feature type="region of interest" description="Disordered" evidence="1">
    <location>
        <begin position="1"/>
        <end position="30"/>
    </location>
</feature>
<dbReference type="AlphaFoldDB" id="A0A1A9GRX9"/>
<dbReference type="EMBL" id="CP015079">
    <property type="protein sequence ID" value="ANH40191.1"/>
    <property type="molecule type" value="Genomic_DNA"/>
</dbReference>
<dbReference type="RefSeq" id="WP_068113164.1">
    <property type="nucleotide sequence ID" value="NZ_CP015079.1"/>
</dbReference>
<sequence>MAGGEHDMRAWDDEDPDAHDDDSAPWWFPGEHLPPHARAMGLTHHTPEGALLDFGGRLDPAKRVHYWTAWALLVVFGLPVVFAVMRLAYLF</sequence>
<keyword evidence="4" id="KW-1185">Reference proteome</keyword>
<protein>
    <recommendedName>
        <fullName evidence="5">DUF5808 domain-containing protein</fullName>
    </recommendedName>
</protein>
<keyword evidence="2" id="KW-0472">Membrane</keyword>
<evidence type="ECO:0000256" key="1">
    <source>
        <dbReference type="SAM" id="MobiDB-lite"/>
    </source>
</evidence>
<keyword evidence="2" id="KW-1133">Transmembrane helix</keyword>
<dbReference type="STRING" id="1300347.I601_3792"/>
<evidence type="ECO:0000256" key="2">
    <source>
        <dbReference type="SAM" id="Phobius"/>
    </source>
</evidence>
<evidence type="ECO:0000313" key="4">
    <source>
        <dbReference type="Proteomes" id="UP000077868"/>
    </source>
</evidence>
<organism evidence="3 4">
    <name type="scientific">Nocardioides dokdonensis FR1436</name>
    <dbReference type="NCBI Taxonomy" id="1300347"/>
    <lineage>
        <taxon>Bacteria</taxon>
        <taxon>Bacillati</taxon>
        <taxon>Actinomycetota</taxon>
        <taxon>Actinomycetes</taxon>
        <taxon>Propionibacteriales</taxon>
        <taxon>Nocardioidaceae</taxon>
        <taxon>Nocardioides</taxon>
    </lineage>
</organism>
<name>A0A1A9GRX9_9ACTN</name>
<keyword evidence="2" id="KW-0812">Transmembrane</keyword>
<accession>A0A1A9GRX9</accession>
<dbReference type="Proteomes" id="UP000077868">
    <property type="component" value="Chromosome"/>
</dbReference>
<gene>
    <name evidence="3" type="ORF">I601_3792</name>
</gene>
<feature type="transmembrane region" description="Helical" evidence="2">
    <location>
        <begin position="67"/>
        <end position="89"/>
    </location>
</feature>
<dbReference type="OrthoDB" id="3790532at2"/>
<evidence type="ECO:0000313" key="3">
    <source>
        <dbReference type="EMBL" id="ANH40191.1"/>
    </source>
</evidence>
<feature type="compositionally biased region" description="Basic and acidic residues" evidence="1">
    <location>
        <begin position="1"/>
        <end position="11"/>
    </location>
</feature>
<proteinExistence type="predicted"/>
<dbReference type="KEGG" id="ndk:I601_3792"/>
<dbReference type="PATRIC" id="fig|1300347.3.peg.3798"/>